<gene>
    <name evidence="8" type="primary">LOC115884561</name>
</gene>
<sequence>MSFFIKGKQLNGVKRAKFSKLKPKKRKFESKSSKNDEITSSEDEEADEDRSEHLTSSEDENETAQEKKLRLAKIYLKEIEKEEKARLEQDEIDQSVIAKRLKEDYLKETGKLRLTVADRYNKYDETNIKTLKCKQQRNSITCLCISSDNKFLFSGSKDGLVVKYSLKDFKKLGIIPYTWKSDGEILGHNSEVLSIAISTDSRFLAVGDKKGNVFVWDPNELKHIKTLTGHKSAVLGVTFKKESHVLYSCSQDKTVKVWSLDEMAFVETLFGHQDLVASVDSLYRDRIVTSGGHDLRIWKITEETQLIYNGHVGNIDNVRLINEENFVSGGDDGQICVWSVLRKKPLQCIENAHGKDLFNEQPRWITALAALTNTDLIASGSYDGFVRLWKLENNFRSSVEVLKISVQGVVNALAFTSDGGSLLIGVSRDYRLGRWNTVKNAKNCILFVPFVIES</sequence>
<evidence type="ECO:0000256" key="5">
    <source>
        <dbReference type="PROSITE-ProRule" id="PRU00221"/>
    </source>
</evidence>
<evidence type="ECO:0000256" key="1">
    <source>
        <dbReference type="ARBA" id="ARBA00004123"/>
    </source>
</evidence>
<dbReference type="SUPFAM" id="SSF50978">
    <property type="entry name" value="WD40 repeat-like"/>
    <property type="match status" value="1"/>
</dbReference>
<keyword evidence="7" id="KW-1185">Reference proteome</keyword>
<feature type="region of interest" description="Disordered" evidence="6">
    <location>
        <begin position="16"/>
        <end position="65"/>
    </location>
</feature>
<dbReference type="AlphaFoldDB" id="A0A6J2Y5Z4"/>
<dbReference type="CTD" id="3346176"/>
<dbReference type="InterPro" id="IPR001680">
    <property type="entry name" value="WD40_rpt"/>
</dbReference>
<dbReference type="FunFam" id="2.130.10.10:FF:000509">
    <property type="entry name" value="U3 small nucleolar RNA-interacting protein"/>
    <property type="match status" value="1"/>
</dbReference>
<dbReference type="InterPro" id="IPR015943">
    <property type="entry name" value="WD40/YVTN_repeat-like_dom_sf"/>
</dbReference>
<dbReference type="InParanoid" id="A0A6J2Y5Z4"/>
<proteinExistence type="predicted"/>
<dbReference type="SMART" id="SM00320">
    <property type="entry name" value="WD40"/>
    <property type="match status" value="7"/>
</dbReference>
<dbReference type="Gene3D" id="2.130.10.10">
    <property type="entry name" value="YVTN repeat-like/Quinoprotein amine dehydrogenase"/>
    <property type="match status" value="1"/>
</dbReference>
<feature type="repeat" description="WD" evidence="5">
    <location>
        <begin position="185"/>
        <end position="226"/>
    </location>
</feature>
<dbReference type="RefSeq" id="XP_030759042.1">
    <property type="nucleotide sequence ID" value="XM_030903182.1"/>
</dbReference>
<dbReference type="PANTHER" id="PTHR19865">
    <property type="entry name" value="U3 SMALL NUCLEOLAR RNA INTERACTING PROTEIN 2"/>
    <property type="match status" value="1"/>
</dbReference>
<dbReference type="CDD" id="cd00200">
    <property type="entry name" value="WD40"/>
    <property type="match status" value="1"/>
</dbReference>
<dbReference type="GO" id="GO:0032040">
    <property type="term" value="C:small-subunit processome"/>
    <property type="evidence" value="ECO:0007669"/>
    <property type="project" value="TreeGrafter"/>
</dbReference>
<keyword evidence="3" id="KW-0677">Repeat</keyword>
<evidence type="ECO:0000313" key="7">
    <source>
        <dbReference type="Proteomes" id="UP000504635"/>
    </source>
</evidence>
<dbReference type="FunCoup" id="A0A6J2Y5Z4">
    <property type="interactions" value="1604"/>
</dbReference>
<dbReference type="PRINTS" id="PR00320">
    <property type="entry name" value="GPROTEINBRPT"/>
</dbReference>
<dbReference type="KEGG" id="soy:115884561"/>
<feature type="compositionally biased region" description="Acidic residues" evidence="6">
    <location>
        <begin position="39"/>
        <end position="49"/>
    </location>
</feature>
<dbReference type="PROSITE" id="PS50082">
    <property type="entry name" value="WD_REPEATS_2"/>
    <property type="match status" value="4"/>
</dbReference>
<name>A0A6J2Y5Z4_SITOR</name>
<keyword evidence="4" id="KW-0539">Nucleus</keyword>
<dbReference type="OrthoDB" id="189968at2759"/>
<accession>A0A6J2Y5Z4</accession>
<comment type="subcellular location">
    <subcellularLocation>
        <location evidence="1">Nucleus</location>
    </subcellularLocation>
</comment>
<dbReference type="Pfam" id="PF00400">
    <property type="entry name" value="WD40"/>
    <property type="match status" value="5"/>
</dbReference>
<organism evidence="7 8">
    <name type="scientific">Sitophilus oryzae</name>
    <name type="common">Rice weevil</name>
    <name type="synonym">Curculio oryzae</name>
    <dbReference type="NCBI Taxonomy" id="7048"/>
    <lineage>
        <taxon>Eukaryota</taxon>
        <taxon>Metazoa</taxon>
        <taxon>Ecdysozoa</taxon>
        <taxon>Arthropoda</taxon>
        <taxon>Hexapoda</taxon>
        <taxon>Insecta</taxon>
        <taxon>Pterygota</taxon>
        <taxon>Neoptera</taxon>
        <taxon>Endopterygota</taxon>
        <taxon>Coleoptera</taxon>
        <taxon>Polyphaga</taxon>
        <taxon>Cucujiformia</taxon>
        <taxon>Curculionidae</taxon>
        <taxon>Dryophthorinae</taxon>
        <taxon>Sitophilus</taxon>
    </lineage>
</organism>
<dbReference type="PANTHER" id="PTHR19865:SF0">
    <property type="entry name" value="U3 SMALL NUCLEOLAR RNA-INTERACTING PROTEIN 2"/>
    <property type="match status" value="1"/>
</dbReference>
<feature type="repeat" description="WD" evidence="5">
    <location>
        <begin position="358"/>
        <end position="399"/>
    </location>
</feature>
<dbReference type="PROSITE" id="PS50294">
    <property type="entry name" value="WD_REPEATS_REGION"/>
    <property type="match status" value="2"/>
</dbReference>
<evidence type="ECO:0000256" key="3">
    <source>
        <dbReference type="ARBA" id="ARBA00022737"/>
    </source>
</evidence>
<reference evidence="8" key="1">
    <citation type="submission" date="2025-08" db="UniProtKB">
        <authorList>
            <consortium name="RefSeq"/>
        </authorList>
    </citation>
    <scope>IDENTIFICATION</scope>
    <source>
        <tissue evidence="8">Gonads</tissue>
    </source>
</reference>
<dbReference type="GO" id="GO:0034511">
    <property type="term" value="F:U3 snoRNA binding"/>
    <property type="evidence" value="ECO:0007669"/>
    <property type="project" value="InterPro"/>
</dbReference>
<feature type="repeat" description="WD" evidence="5">
    <location>
        <begin position="308"/>
        <end position="340"/>
    </location>
</feature>
<dbReference type="Proteomes" id="UP000504635">
    <property type="component" value="Unplaced"/>
</dbReference>
<evidence type="ECO:0000256" key="4">
    <source>
        <dbReference type="ARBA" id="ARBA00023242"/>
    </source>
</evidence>
<evidence type="ECO:0000313" key="8">
    <source>
        <dbReference type="RefSeq" id="XP_030759042.1"/>
    </source>
</evidence>
<feature type="repeat" description="WD" evidence="5">
    <location>
        <begin position="227"/>
        <end position="268"/>
    </location>
</feature>
<evidence type="ECO:0000256" key="6">
    <source>
        <dbReference type="SAM" id="MobiDB-lite"/>
    </source>
</evidence>
<feature type="compositionally biased region" description="Basic residues" evidence="6">
    <location>
        <begin position="16"/>
        <end position="28"/>
    </location>
</feature>
<keyword evidence="2 5" id="KW-0853">WD repeat</keyword>
<dbReference type="InterPro" id="IPR020472">
    <property type="entry name" value="WD40_PAC1"/>
</dbReference>
<dbReference type="InterPro" id="IPR036322">
    <property type="entry name" value="WD40_repeat_dom_sf"/>
</dbReference>
<evidence type="ECO:0000256" key="2">
    <source>
        <dbReference type="ARBA" id="ARBA00022574"/>
    </source>
</evidence>
<protein>
    <submittedName>
        <fullName evidence="8">U3 small nucleolar RNA-interacting protein 2</fullName>
    </submittedName>
</protein>
<dbReference type="InterPro" id="IPR039241">
    <property type="entry name" value="Rrp9-like"/>
</dbReference>
<dbReference type="GeneID" id="115884561"/>